<dbReference type="Proteomes" id="UP000027665">
    <property type="component" value="Unassembled WGS sequence"/>
</dbReference>
<dbReference type="EMBL" id="JMKI01000002">
    <property type="protein sequence ID" value="KEJ93585.1"/>
    <property type="molecule type" value="Genomic_DNA"/>
</dbReference>
<evidence type="ECO:0000313" key="2">
    <source>
        <dbReference type="EMBL" id="KEJ93585.1"/>
    </source>
</evidence>
<dbReference type="SUPFAM" id="SSF50891">
    <property type="entry name" value="Cyclophilin-like"/>
    <property type="match status" value="1"/>
</dbReference>
<dbReference type="eggNOG" id="COG4925">
    <property type="taxonomic scope" value="Bacteria"/>
</dbReference>
<dbReference type="InterPro" id="IPR029000">
    <property type="entry name" value="Cyclophilin-like_dom_sf"/>
</dbReference>
<reference evidence="2 3" key="1">
    <citation type="submission" date="2014-04" db="EMBL/GenBank/DDBJ databases">
        <title>Draft Genome Sequence of Synergistes jonesii.</title>
        <authorList>
            <person name="Coil D.A."/>
            <person name="Eisen J.A."/>
            <person name="Holland-Moritz H.E."/>
        </authorList>
    </citation>
    <scope>NUCLEOTIDE SEQUENCE [LARGE SCALE GENOMIC DNA]</scope>
    <source>
        <strain evidence="2 3">78-1</strain>
    </source>
</reference>
<dbReference type="STRING" id="2754.EH55_02095"/>
<dbReference type="Pfam" id="PF18050">
    <property type="entry name" value="Cyclophil_like2"/>
    <property type="match status" value="1"/>
</dbReference>
<dbReference type="Gene3D" id="2.40.100.20">
    <property type="match status" value="1"/>
</dbReference>
<dbReference type="AlphaFoldDB" id="A0A073IVI4"/>
<protein>
    <recommendedName>
        <fullName evidence="1">Cyclophilin-like domain-containing protein</fullName>
    </recommendedName>
</protein>
<proteinExistence type="predicted"/>
<dbReference type="OrthoDB" id="9801466at2"/>
<gene>
    <name evidence="2" type="ORF">EH55_02095</name>
</gene>
<evidence type="ECO:0000259" key="1">
    <source>
        <dbReference type="Pfam" id="PF18050"/>
    </source>
</evidence>
<accession>A0A073IVI4</accession>
<name>A0A073IVI4_9BACT</name>
<evidence type="ECO:0000313" key="3">
    <source>
        <dbReference type="Proteomes" id="UP000027665"/>
    </source>
</evidence>
<keyword evidence="3" id="KW-1185">Reference proteome</keyword>
<sequence>MVVKITAGRHVLKAKLDDSAASRALWGKLPLTLPMSNLYGREMCFHFGPGGLPANEAKDQGYKVGDLSYWPPRGSLVILYKQNGEVFNHQTLGHINGDVSFFDKMDEADVTFEKAS</sequence>
<comment type="caution">
    <text evidence="2">The sequence shown here is derived from an EMBL/GenBank/DDBJ whole genome shotgun (WGS) entry which is preliminary data.</text>
</comment>
<dbReference type="InterPro" id="IPR041183">
    <property type="entry name" value="Cyclophilin-like"/>
</dbReference>
<feature type="domain" description="Cyclophilin-like" evidence="1">
    <location>
        <begin position="5"/>
        <end position="113"/>
    </location>
</feature>
<organism evidence="2 3">
    <name type="scientific">Synergistes jonesii</name>
    <dbReference type="NCBI Taxonomy" id="2754"/>
    <lineage>
        <taxon>Bacteria</taxon>
        <taxon>Thermotogati</taxon>
        <taxon>Synergistota</taxon>
        <taxon>Synergistia</taxon>
        <taxon>Synergistales</taxon>
        <taxon>Synergistaceae</taxon>
        <taxon>Synergistes</taxon>
    </lineage>
</organism>